<keyword evidence="2" id="KW-1185">Reference proteome</keyword>
<protein>
    <submittedName>
        <fullName evidence="1">Mobile element protein</fullName>
    </submittedName>
</protein>
<reference evidence="2" key="1">
    <citation type="submission" date="2017-04" db="EMBL/GenBank/DDBJ databases">
        <title>Genome evolution of the luminous symbionts of deep sea anglerfish.</title>
        <authorList>
            <person name="Hendry T.A."/>
        </authorList>
    </citation>
    <scope>NUCLEOTIDE SEQUENCE [LARGE SCALE GENOMIC DNA]</scope>
</reference>
<evidence type="ECO:0000313" key="2">
    <source>
        <dbReference type="Proteomes" id="UP000219020"/>
    </source>
</evidence>
<accession>A0A2A5T2V3</accession>
<evidence type="ECO:0000313" key="1">
    <source>
        <dbReference type="EMBL" id="PCS22505.1"/>
    </source>
</evidence>
<dbReference type="EMBL" id="NBYY01000018">
    <property type="protein sequence ID" value="PCS22505.1"/>
    <property type="molecule type" value="Genomic_DNA"/>
</dbReference>
<dbReference type="Proteomes" id="UP000219020">
    <property type="component" value="Unassembled WGS sequence"/>
</dbReference>
<dbReference type="AlphaFoldDB" id="A0A2A5T2V3"/>
<gene>
    <name evidence="1" type="ORF">BTN49_1914</name>
</gene>
<proteinExistence type="predicted"/>
<sequence>MDNNHNVIELHKLENPLNELLKKGAQQLLAQAIEAEVQSLLNNFISLQAKGKQGVVHNGYLPERHL</sequence>
<dbReference type="RefSeq" id="WP_150138598.1">
    <property type="nucleotide sequence ID" value="NZ_CAWOZL010000016.1"/>
</dbReference>
<name>A0A2A5T2V3_9GAMM</name>
<organism evidence="1 2">
    <name type="scientific">Candidatus Enterovibrio escicola</name>
    <dbReference type="NCBI Taxonomy" id="1927127"/>
    <lineage>
        <taxon>Bacteria</taxon>
        <taxon>Pseudomonadati</taxon>
        <taxon>Pseudomonadota</taxon>
        <taxon>Gammaproteobacteria</taxon>
        <taxon>Vibrionales</taxon>
        <taxon>Vibrionaceae</taxon>
        <taxon>Enterovibrio</taxon>
    </lineage>
</organism>
<comment type="caution">
    <text evidence="1">The sequence shown here is derived from an EMBL/GenBank/DDBJ whole genome shotgun (WGS) entry which is preliminary data.</text>
</comment>